<organism evidence="5 6">
    <name type="scientific">Stemphylium lycopersici</name>
    <name type="common">Tomato gray leaf spot disease fungus</name>
    <name type="synonym">Thyrospora lycopersici</name>
    <dbReference type="NCBI Taxonomy" id="183478"/>
    <lineage>
        <taxon>Eukaryota</taxon>
        <taxon>Fungi</taxon>
        <taxon>Dikarya</taxon>
        <taxon>Ascomycota</taxon>
        <taxon>Pezizomycotina</taxon>
        <taxon>Dothideomycetes</taxon>
        <taxon>Pleosporomycetidae</taxon>
        <taxon>Pleosporales</taxon>
        <taxon>Pleosporineae</taxon>
        <taxon>Pleosporaceae</taxon>
        <taxon>Stemphylium</taxon>
    </lineage>
</organism>
<comment type="caution">
    <text evidence="5">The sequence shown here is derived from an EMBL/GenBank/DDBJ whole genome shotgun (WGS) entry which is preliminary data.</text>
</comment>
<feature type="compositionally biased region" description="Polar residues" evidence="4">
    <location>
        <begin position="386"/>
        <end position="404"/>
    </location>
</feature>
<dbReference type="Gene3D" id="3.30.1230.20">
    <property type="match status" value="1"/>
</dbReference>
<evidence type="ECO:0000256" key="1">
    <source>
        <dbReference type="ARBA" id="ARBA00010228"/>
    </source>
</evidence>
<dbReference type="GO" id="GO:0042274">
    <property type="term" value="P:ribosomal small subunit biogenesis"/>
    <property type="evidence" value="ECO:0007669"/>
    <property type="project" value="UniProtKB-ARBA"/>
</dbReference>
<dbReference type="Pfam" id="PF01249">
    <property type="entry name" value="Ribosomal_S21e"/>
    <property type="match status" value="1"/>
</dbReference>
<proteinExistence type="inferred from homology"/>
<keyword evidence="3" id="KW-0687">Ribonucleoprotein</keyword>
<keyword evidence="6" id="KW-1185">Reference proteome</keyword>
<dbReference type="GO" id="GO:0003735">
    <property type="term" value="F:structural constituent of ribosome"/>
    <property type="evidence" value="ECO:0007669"/>
    <property type="project" value="InterPro"/>
</dbReference>
<sequence>MWFARMRIASFFAVSNTLSDSTKIQPVSAVAAEFGNNTANWVQLCTLSFKIDLATLQETARLYNIIIKELQAKASGEWRISCLHQIFATNYTANSTVRGGNVLGRERYGENFTIYQSYLIWSEAKDDQLFIDLGKILTDSIHKFAIEKGTAVQYLCLNYADKDQDPLSAYGADRVAFMKKATKKLWQFLKSLRRYLSGAESIPGEMDEYLGPWDFTTSRTYYSPGSEHQWYRLLQNMTNAAKHELSEHASATQDLNTTPKLENVFSLDPCSNPETLNGWTMDEVRQVYRDETGVKPMNADLNIFRLFILAEAEVLADPELSFIKYEGADYEPTAPRRSYDKLVPSRYFGWIRMRYTDSGSKSELHKRGDVARTTSPIVSPSTLAVRNQERNSNNRTRSTLSTNPDYIPRKCSATNRIIRPKDHASVQIAIANVSAEGRATGENTSFALAGFVRAMGEADDSMNRLCQQAGFLDKVWTGSK</sequence>
<evidence type="ECO:0000313" key="5">
    <source>
        <dbReference type="EMBL" id="RAR10816.1"/>
    </source>
</evidence>
<comment type="similarity">
    <text evidence="1">Belongs to the eukaryotic ribosomal protein eS21 family.</text>
</comment>
<dbReference type="STRING" id="183478.A0A364N384"/>
<dbReference type="InterPro" id="IPR038579">
    <property type="entry name" value="Ribosomal_eS21_sf"/>
</dbReference>
<dbReference type="AlphaFoldDB" id="A0A364N384"/>
<gene>
    <name evidence="5" type="ORF">DDE83_004849</name>
</gene>
<keyword evidence="2" id="KW-0689">Ribosomal protein</keyword>
<evidence type="ECO:0000256" key="4">
    <source>
        <dbReference type="SAM" id="MobiDB-lite"/>
    </source>
</evidence>
<dbReference type="GO" id="GO:0006412">
    <property type="term" value="P:translation"/>
    <property type="evidence" value="ECO:0007669"/>
    <property type="project" value="InterPro"/>
</dbReference>
<dbReference type="GO" id="GO:1990904">
    <property type="term" value="C:ribonucleoprotein complex"/>
    <property type="evidence" value="ECO:0007669"/>
    <property type="project" value="UniProtKB-KW"/>
</dbReference>
<dbReference type="InterPro" id="IPR001931">
    <property type="entry name" value="Ribosomal_eS21"/>
</dbReference>
<feature type="region of interest" description="Disordered" evidence="4">
    <location>
        <begin position="386"/>
        <end position="406"/>
    </location>
</feature>
<dbReference type="PANTHER" id="PTHR10442">
    <property type="entry name" value="40S RIBOSOMAL PROTEIN S21"/>
    <property type="match status" value="1"/>
</dbReference>
<accession>A0A364N384</accession>
<evidence type="ECO:0000256" key="3">
    <source>
        <dbReference type="ARBA" id="ARBA00023274"/>
    </source>
</evidence>
<name>A0A364N384_STELY</name>
<dbReference type="GO" id="GO:0022626">
    <property type="term" value="C:cytosolic ribosome"/>
    <property type="evidence" value="ECO:0007669"/>
    <property type="project" value="UniProtKB-ARBA"/>
</dbReference>
<dbReference type="Proteomes" id="UP000249619">
    <property type="component" value="Unassembled WGS sequence"/>
</dbReference>
<dbReference type="EMBL" id="QGDH01000062">
    <property type="protein sequence ID" value="RAR10816.1"/>
    <property type="molecule type" value="Genomic_DNA"/>
</dbReference>
<evidence type="ECO:0000313" key="6">
    <source>
        <dbReference type="Proteomes" id="UP000249619"/>
    </source>
</evidence>
<reference evidence="6" key="1">
    <citation type="submission" date="2018-05" db="EMBL/GenBank/DDBJ databases">
        <title>Draft genome sequence of Stemphylium lycopersici strain CIDEFI 213.</title>
        <authorList>
            <person name="Medina R."/>
            <person name="Franco M.E.E."/>
            <person name="Lucentini C.G."/>
            <person name="Saparrat M.C.N."/>
            <person name="Balatti P.A."/>
        </authorList>
    </citation>
    <scope>NUCLEOTIDE SEQUENCE [LARGE SCALE GENOMIC DNA]</scope>
    <source>
        <strain evidence="6">CIDEFI 213</strain>
    </source>
</reference>
<dbReference type="FunFam" id="3.30.1230.20:FF:000001">
    <property type="entry name" value="40S ribosomal protein S21"/>
    <property type="match status" value="1"/>
</dbReference>
<evidence type="ECO:0000256" key="2">
    <source>
        <dbReference type="ARBA" id="ARBA00022980"/>
    </source>
</evidence>
<protein>
    <submittedName>
        <fullName evidence="5">FAD-binding domain-containing protein</fullName>
    </submittedName>
</protein>